<evidence type="ECO:0000313" key="6">
    <source>
        <dbReference type="EMBL" id="TDP42909.1"/>
    </source>
</evidence>
<dbReference type="InterPro" id="IPR002470">
    <property type="entry name" value="Peptidase_S9A"/>
</dbReference>
<keyword evidence="2" id="KW-0378">Hydrolase</keyword>
<dbReference type="InterPro" id="IPR001375">
    <property type="entry name" value="Peptidase_S9_cat"/>
</dbReference>
<keyword evidence="3" id="KW-0720">Serine protease</keyword>
<dbReference type="PANTHER" id="PTHR42881:SF13">
    <property type="entry name" value="PROLYL ENDOPEPTIDASE"/>
    <property type="match status" value="1"/>
</dbReference>
<evidence type="ECO:0000256" key="2">
    <source>
        <dbReference type="ARBA" id="ARBA00022801"/>
    </source>
</evidence>
<dbReference type="GO" id="GO:0006508">
    <property type="term" value="P:proteolysis"/>
    <property type="evidence" value="ECO:0007669"/>
    <property type="project" value="UniProtKB-KW"/>
</dbReference>
<dbReference type="AlphaFoldDB" id="A0A4V6PUV4"/>
<reference evidence="6 7" key="1">
    <citation type="submission" date="2019-03" db="EMBL/GenBank/DDBJ databases">
        <title>Genomic Encyclopedia of Type Strains, Phase IV (KMG-IV): sequencing the most valuable type-strain genomes for metagenomic binning, comparative biology and taxonomic classification.</title>
        <authorList>
            <person name="Goeker M."/>
        </authorList>
    </citation>
    <scope>NUCLEOTIDE SEQUENCE [LARGE SCALE GENOMIC DNA]</scope>
    <source>
        <strain evidence="6 7">DSM 44496</strain>
    </source>
</reference>
<name>A0A4V6PUV4_NOCIG</name>
<feature type="domain" description="Peptidase S9 prolyl oligopeptidase catalytic" evidence="4">
    <location>
        <begin position="485"/>
        <end position="688"/>
    </location>
</feature>
<evidence type="ECO:0000313" key="7">
    <source>
        <dbReference type="Proteomes" id="UP000295087"/>
    </source>
</evidence>
<sequence>MSHVGNNVGMSGVEQNVTDPYLWLEDVTAEPALDWARARNEVVADRFANTERFADLEQRILAMLDDDTKIAYPARRGPWLYNFWRDAEHPRGLWRRTTFESYATENPEWDVLIDVDALAEADGENWVWGGAAVLRPSQERAIIHLSRGGADATVEREFDMTTREFIAPEDGGFFLPEAKSRIGWIDADTVYVGTDFGPASLTDSGYPRIAKRWRRGTELSAAETVFEGKPSDVSIGAGYDRHPGYERHYLYRSTDFFNSEVSLLIDGEWRLVETPTDADVDWYRDWLLVRLKTEWAPADTTFPAGSLLVTDINDFLAGGRQFEVLFAPDPHTSLESWGWTENHLILTTLRDVQTGLRVLTPGPDGWASADLPDTPAMSSTSVSNLDPVEGGDEFMLTTTGFTTPTTLLNSAVGETPALLKQAPAYFDADGIETEQFFATSDDGTAVPYFVIRHRDRRGTPGPTIMNGYGGFEVSRTPVYLGTAGMAWLEKGGTYVLANIRGGGEYGPEWHTAALKEHRHRAFEDFAAVARDLVTRGITTADRLGAIGGSNGGLLMGVMLTRYPELFGAIVCQVPLLDMKRYHLLLAGASWIAEYGDPDKPEEWAFISEYSPYQNTDPGKQYPPILLATSTRDDRVHPGHARKMAALLESQDRTVWYYENIEGGHGGAADNKQSAYLSALVYEFFTQMLMESRGR</sequence>
<dbReference type="GO" id="GO:0070012">
    <property type="term" value="F:oligopeptidase activity"/>
    <property type="evidence" value="ECO:0007669"/>
    <property type="project" value="TreeGrafter"/>
</dbReference>
<dbReference type="Gene3D" id="3.40.50.1820">
    <property type="entry name" value="alpha/beta hydrolase"/>
    <property type="match status" value="1"/>
</dbReference>
<protein>
    <submittedName>
        <fullName evidence="6">Prolyl oligopeptidase</fullName>
    </submittedName>
</protein>
<dbReference type="SUPFAM" id="SSF50993">
    <property type="entry name" value="Peptidase/esterase 'gauge' domain"/>
    <property type="match status" value="1"/>
</dbReference>
<evidence type="ECO:0000259" key="5">
    <source>
        <dbReference type="Pfam" id="PF02897"/>
    </source>
</evidence>
<organism evidence="6 7">
    <name type="scientific">Nocardia ignorata</name>
    <dbReference type="NCBI Taxonomy" id="145285"/>
    <lineage>
        <taxon>Bacteria</taxon>
        <taxon>Bacillati</taxon>
        <taxon>Actinomycetota</taxon>
        <taxon>Actinomycetes</taxon>
        <taxon>Mycobacteriales</taxon>
        <taxon>Nocardiaceae</taxon>
        <taxon>Nocardia</taxon>
    </lineage>
</organism>
<gene>
    <name evidence="6" type="ORF">DFR75_1012027</name>
</gene>
<dbReference type="InterPro" id="IPR029058">
    <property type="entry name" value="AB_hydrolase_fold"/>
</dbReference>
<comment type="caution">
    <text evidence="6">The sequence shown here is derived from an EMBL/GenBank/DDBJ whole genome shotgun (WGS) entry which is preliminary data.</text>
</comment>
<dbReference type="PANTHER" id="PTHR42881">
    <property type="entry name" value="PROLYL ENDOPEPTIDASE"/>
    <property type="match status" value="1"/>
</dbReference>
<dbReference type="Pfam" id="PF00326">
    <property type="entry name" value="Peptidase_S9"/>
    <property type="match status" value="1"/>
</dbReference>
<dbReference type="Pfam" id="PF02897">
    <property type="entry name" value="Peptidase_S9_N"/>
    <property type="match status" value="1"/>
</dbReference>
<dbReference type="Gene3D" id="2.130.10.120">
    <property type="entry name" value="Prolyl oligopeptidase, N-terminal domain"/>
    <property type="match status" value="1"/>
</dbReference>
<dbReference type="PRINTS" id="PR00862">
    <property type="entry name" value="PROLIGOPTASE"/>
</dbReference>
<dbReference type="EMBL" id="SNXK01000001">
    <property type="protein sequence ID" value="TDP42909.1"/>
    <property type="molecule type" value="Genomic_DNA"/>
</dbReference>
<dbReference type="GO" id="GO:0004252">
    <property type="term" value="F:serine-type endopeptidase activity"/>
    <property type="evidence" value="ECO:0007669"/>
    <property type="project" value="InterPro"/>
</dbReference>
<dbReference type="SUPFAM" id="SSF53474">
    <property type="entry name" value="alpha/beta-Hydrolases"/>
    <property type="match status" value="1"/>
</dbReference>
<dbReference type="GO" id="GO:0005829">
    <property type="term" value="C:cytosol"/>
    <property type="evidence" value="ECO:0007669"/>
    <property type="project" value="TreeGrafter"/>
</dbReference>
<proteinExistence type="predicted"/>
<feature type="domain" description="Peptidase S9A N-terminal" evidence="5">
    <location>
        <begin position="14"/>
        <end position="408"/>
    </location>
</feature>
<keyword evidence="7" id="KW-1185">Reference proteome</keyword>
<dbReference type="InterPro" id="IPR023302">
    <property type="entry name" value="Pept_S9A_N"/>
</dbReference>
<dbReference type="Proteomes" id="UP000295087">
    <property type="component" value="Unassembled WGS sequence"/>
</dbReference>
<dbReference type="InterPro" id="IPR051167">
    <property type="entry name" value="Prolyl_oligopep/macrocyclase"/>
</dbReference>
<evidence type="ECO:0000256" key="3">
    <source>
        <dbReference type="ARBA" id="ARBA00022825"/>
    </source>
</evidence>
<accession>A0A4V6PUV4</accession>
<evidence type="ECO:0000259" key="4">
    <source>
        <dbReference type="Pfam" id="PF00326"/>
    </source>
</evidence>
<evidence type="ECO:0000256" key="1">
    <source>
        <dbReference type="ARBA" id="ARBA00022670"/>
    </source>
</evidence>
<keyword evidence="1" id="KW-0645">Protease</keyword>